<dbReference type="InParanoid" id="K5WHW3"/>
<dbReference type="Pfam" id="PF20411">
    <property type="entry name" value="DUF6697"/>
    <property type="match status" value="1"/>
</dbReference>
<dbReference type="STRING" id="650164.K5WHW3"/>
<dbReference type="KEGG" id="pco:PHACADRAFT_113045"/>
<dbReference type="AlphaFoldDB" id="K5WHW3"/>
<dbReference type="InterPro" id="IPR046520">
    <property type="entry name" value="DUF6697"/>
</dbReference>
<feature type="region of interest" description="Disordered" evidence="1">
    <location>
        <begin position="331"/>
        <end position="403"/>
    </location>
</feature>
<dbReference type="GeneID" id="18907676"/>
<dbReference type="RefSeq" id="XP_007391528.1">
    <property type="nucleotide sequence ID" value="XM_007391466.1"/>
</dbReference>
<accession>K5WHW3</accession>
<evidence type="ECO:0000256" key="1">
    <source>
        <dbReference type="SAM" id="MobiDB-lite"/>
    </source>
</evidence>
<dbReference type="HOGENOM" id="CLU_634773_0_0_1"/>
<sequence>MPPDNCASRQGLIAAENELEAGAEPVDETNPPGEHTTVCVKEEPMEDIMPTRNIGDELTDEQIRDALASIKNSDAKIKTDLMFSDRILYRRIQKIGLEIYPVEDSVNKYFLFSRYYFSNRYGGSFVATFPTMSEEKLKEHKINDWAFLSLEYNPHAPQVPGAPGLFYAPQVPGAPGLFYTPAGKARRSWTSRVFVRLDCGKWLYVGKYTFAPSDSLTPEEFVSQPDRIRRTWAKEIKAHSTWGSNILARVYFRRQYNGREPTKDELKEVSFNKAALNSVTEQEIVDAFSTGKEVFSVWSMKCIGHDAKWIAELIEDYPKWLEDREAQLKKKKKAKVGGKASNRRASKKAPKPSASAQQFSKAAEAGTKRKAEVLDSISSSEERERMHETLDDDDVEDIEDDDGVQLEVAKPIYVPKRTRQKIALEIRRRRRR</sequence>
<feature type="compositionally biased region" description="Basic residues" evidence="1">
    <location>
        <begin position="331"/>
        <end position="350"/>
    </location>
</feature>
<evidence type="ECO:0000313" key="3">
    <source>
        <dbReference type="EMBL" id="EKM58940.1"/>
    </source>
</evidence>
<protein>
    <recommendedName>
        <fullName evidence="2">DUF6697 domain-containing protein</fullName>
    </recommendedName>
</protein>
<dbReference type="Proteomes" id="UP000008370">
    <property type="component" value="Unassembled WGS sequence"/>
</dbReference>
<feature type="compositionally biased region" description="Basic and acidic residues" evidence="1">
    <location>
        <begin position="380"/>
        <end position="389"/>
    </location>
</feature>
<gene>
    <name evidence="3" type="ORF">PHACADRAFT_113045</name>
</gene>
<evidence type="ECO:0000313" key="4">
    <source>
        <dbReference type="Proteomes" id="UP000008370"/>
    </source>
</evidence>
<dbReference type="EMBL" id="JH930469">
    <property type="protein sequence ID" value="EKM58940.1"/>
    <property type="molecule type" value="Genomic_DNA"/>
</dbReference>
<keyword evidence="4" id="KW-1185">Reference proteome</keyword>
<name>K5WHW3_PHACS</name>
<dbReference type="OrthoDB" id="3176940at2759"/>
<organism evidence="3 4">
    <name type="scientific">Phanerochaete carnosa (strain HHB-10118-sp)</name>
    <name type="common">White-rot fungus</name>
    <name type="synonym">Peniophora carnosa</name>
    <dbReference type="NCBI Taxonomy" id="650164"/>
    <lineage>
        <taxon>Eukaryota</taxon>
        <taxon>Fungi</taxon>
        <taxon>Dikarya</taxon>
        <taxon>Basidiomycota</taxon>
        <taxon>Agaricomycotina</taxon>
        <taxon>Agaricomycetes</taxon>
        <taxon>Polyporales</taxon>
        <taxon>Phanerochaetaceae</taxon>
        <taxon>Phanerochaete</taxon>
    </lineage>
</organism>
<proteinExistence type="predicted"/>
<feature type="domain" description="DUF6697" evidence="2">
    <location>
        <begin position="167"/>
        <end position="315"/>
    </location>
</feature>
<reference evidence="3 4" key="1">
    <citation type="journal article" date="2012" name="BMC Genomics">
        <title>Comparative genomics of the white-rot fungi, Phanerochaete carnosa and P. chrysosporium, to elucidate the genetic basis of the distinct wood types they colonize.</title>
        <authorList>
            <person name="Suzuki H."/>
            <person name="MacDonald J."/>
            <person name="Syed K."/>
            <person name="Salamov A."/>
            <person name="Hori C."/>
            <person name="Aerts A."/>
            <person name="Henrissat B."/>
            <person name="Wiebenga A."/>
            <person name="vanKuyk P.A."/>
            <person name="Barry K."/>
            <person name="Lindquist E."/>
            <person name="LaButti K."/>
            <person name="Lapidus A."/>
            <person name="Lucas S."/>
            <person name="Coutinho P."/>
            <person name="Gong Y."/>
            <person name="Samejima M."/>
            <person name="Mahadevan R."/>
            <person name="Abou-Zaid M."/>
            <person name="de Vries R.P."/>
            <person name="Igarashi K."/>
            <person name="Yadav J.S."/>
            <person name="Grigoriev I.V."/>
            <person name="Master E.R."/>
        </authorList>
    </citation>
    <scope>NUCLEOTIDE SEQUENCE [LARGE SCALE GENOMIC DNA]</scope>
    <source>
        <strain evidence="3 4">HHB-10118-sp</strain>
    </source>
</reference>
<feature type="compositionally biased region" description="Acidic residues" evidence="1">
    <location>
        <begin position="390"/>
        <end position="403"/>
    </location>
</feature>
<evidence type="ECO:0000259" key="2">
    <source>
        <dbReference type="Pfam" id="PF20411"/>
    </source>
</evidence>